<feature type="transmembrane region" description="Helical" evidence="2">
    <location>
        <begin position="12"/>
        <end position="31"/>
    </location>
</feature>
<dbReference type="PANTHER" id="PTHR33098:SF75">
    <property type="entry name" value="DUF4408 DOMAIN PROTEIN"/>
    <property type="match status" value="1"/>
</dbReference>
<keyword evidence="2" id="KW-0812">Transmembrane</keyword>
<protein>
    <recommendedName>
        <fullName evidence="3">DUF4408 domain-containing protein</fullName>
    </recommendedName>
</protein>
<evidence type="ECO:0000313" key="5">
    <source>
        <dbReference type="Proteomes" id="UP001153076"/>
    </source>
</evidence>
<feature type="transmembrane region" description="Helical" evidence="2">
    <location>
        <begin position="58"/>
        <end position="76"/>
    </location>
</feature>
<organism evidence="4 5">
    <name type="scientific">Carnegiea gigantea</name>
    <dbReference type="NCBI Taxonomy" id="171969"/>
    <lineage>
        <taxon>Eukaryota</taxon>
        <taxon>Viridiplantae</taxon>
        <taxon>Streptophyta</taxon>
        <taxon>Embryophyta</taxon>
        <taxon>Tracheophyta</taxon>
        <taxon>Spermatophyta</taxon>
        <taxon>Magnoliopsida</taxon>
        <taxon>eudicotyledons</taxon>
        <taxon>Gunneridae</taxon>
        <taxon>Pentapetalae</taxon>
        <taxon>Caryophyllales</taxon>
        <taxon>Cactineae</taxon>
        <taxon>Cactaceae</taxon>
        <taxon>Cactoideae</taxon>
        <taxon>Echinocereeae</taxon>
        <taxon>Carnegiea</taxon>
    </lineage>
</organism>
<feature type="domain" description="DUF4408" evidence="3">
    <location>
        <begin position="44"/>
        <end position="76"/>
    </location>
</feature>
<evidence type="ECO:0000313" key="4">
    <source>
        <dbReference type="EMBL" id="KAJ8432134.1"/>
    </source>
</evidence>
<keyword evidence="2" id="KW-0472">Membrane</keyword>
<name>A0A9Q1Q8A2_9CARY</name>
<dbReference type="Pfam" id="PF14364">
    <property type="entry name" value="DUF4408"/>
    <property type="match status" value="1"/>
</dbReference>
<evidence type="ECO:0000256" key="1">
    <source>
        <dbReference type="SAM" id="MobiDB-lite"/>
    </source>
</evidence>
<keyword evidence="2" id="KW-1133">Transmembrane helix</keyword>
<proteinExistence type="predicted"/>
<keyword evidence="5" id="KW-1185">Reference proteome</keyword>
<feature type="region of interest" description="Disordered" evidence="1">
    <location>
        <begin position="157"/>
        <end position="222"/>
    </location>
</feature>
<evidence type="ECO:0000259" key="3">
    <source>
        <dbReference type="Pfam" id="PF14364"/>
    </source>
</evidence>
<sequence>MAVANTLINSAKIVLMSTSVVFIAILLFVSMPQLQLGSAASDLPSLWSGLRAWLQPPYLYFIINAIIITIAASSRLHHHNHSPAKQTHDVIAVRAVQYDAVSMMREVVNSATTGSYYGVVSVKDVDVEVVGLEKAEKKEIISSRVVEKAKPVVENHDVPEIVGGGGGDERKRSTAVQRSTWATPAPLKRQQPLDVSPELSSERPPASSRFGHQRRPAKANPAEAWLIGRRSLFSIN</sequence>
<reference evidence="4" key="1">
    <citation type="submission" date="2022-04" db="EMBL/GenBank/DDBJ databases">
        <title>Carnegiea gigantea Genome sequencing and assembly v2.</title>
        <authorList>
            <person name="Copetti D."/>
            <person name="Sanderson M.J."/>
            <person name="Burquez A."/>
            <person name="Wojciechowski M.F."/>
        </authorList>
    </citation>
    <scope>NUCLEOTIDE SEQUENCE</scope>
    <source>
        <strain evidence="4">SGP5-SGP5p</strain>
        <tissue evidence="4">Aerial part</tissue>
    </source>
</reference>
<accession>A0A9Q1Q8A2</accession>
<dbReference type="InterPro" id="IPR025520">
    <property type="entry name" value="DUF4408"/>
</dbReference>
<dbReference type="AlphaFoldDB" id="A0A9Q1Q8A2"/>
<evidence type="ECO:0000256" key="2">
    <source>
        <dbReference type="SAM" id="Phobius"/>
    </source>
</evidence>
<dbReference type="Proteomes" id="UP001153076">
    <property type="component" value="Unassembled WGS sequence"/>
</dbReference>
<dbReference type="PANTHER" id="PTHR33098">
    <property type="entry name" value="COTTON FIBER (DUF761)"/>
    <property type="match status" value="1"/>
</dbReference>
<comment type="caution">
    <text evidence="4">The sequence shown here is derived from an EMBL/GenBank/DDBJ whole genome shotgun (WGS) entry which is preliminary data.</text>
</comment>
<dbReference type="EMBL" id="JAKOGI010000631">
    <property type="protein sequence ID" value="KAJ8432134.1"/>
    <property type="molecule type" value="Genomic_DNA"/>
</dbReference>
<gene>
    <name evidence="4" type="ORF">Cgig2_014295</name>
</gene>